<comment type="subunit">
    <text evidence="9">Component of the Mediator complex.</text>
</comment>
<keyword evidence="4 9" id="KW-0805">Transcription regulation</keyword>
<comment type="function">
    <text evidence="9">Component of the Mediator complex, a coactivator involved in the regulated transcription of nearly all RNA polymerase II-dependent genes. Mediator functions as a bridge to convey information from gene-specific regulatory proteins to the basal RNA polymerase II transcription machinery. Mediator is recruited to promoters by direct interactions with regulatory proteins and serves as a scaffold for the assembly of a functional preinitiation complex with RNA polymerase II and the general transcription factors.</text>
</comment>
<feature type="domain" description="Mediator complex subunit MED14 N-terminal" evidence="11">
    <location>
        <begin position="34"/>
        <end position="222"/>
    </location>
</feature>
<evidence type="ECO:0000259" key="11">
    <source>
        <dbReference type="Pfam" id="PF08638"/>
    </source>
</evidence>
<comment type="caution">
    <text evidence="12">The sequence shown here is derived from an EMBL/GenBank/DDBJ whole genome shotgun (WGS) entry which is preliminary data.</text>
</comment>
<evidence type="ECO:0000256" key="2">
    <source>
        <dbReference type="ARBA" id="ARBA00007813"/>
    </source>
</evidence>
<dbReference type="GO" id="GO:0006357">
    <property type="term" value="P:regulation of transcription by RNA polymerase II"/>
    <property type="evidence" value="ECO:0007669"/>
    <property type="project" value="InterPro"/>
</dbReference>
<evidence type="ECO:0000256" key="8">
    <source>
        <dbReference type="ARBA" id="ARBA00032007"/>
    </source>
</evidence>
<evidence type="ECO:0000256" key="5">
    <source>
        <dbReference type="ARBA" id="ARBA00023159"/>
    </source>
</evidence>
<comment type="similarity">
    <text evidence="2 9">Belongs to the Mediator complex subunit 14 family.</text>
</comment>
<evidence type="ECO:0000256" key="1">
    <source>
        <dbReference type="ARBA" id="ARBA00004123"/>
    </source>
</evidence>
<comment type="subcellular location">
    <subcellularLocation>
        <location evidence="1 9">Nucleus</location>
    </subcellularLocation>
</comment>
<keyword evidence="5 9" id="KW-0010">Activator</keyword>
<dbReference type="AlphaFoldDB" id="A0AA91T220"/>
<evidence type="ECO:0000313" key="13">
    <source>
        <dbReference type="Proteomes" id="UP000195602"/>
    </source>
</evidence>
<protein>
    <recommendedName>
        <fullName evidence="3 9">Mediator of RNA polymerase II transcription subunit 14</fullName>
    </recommendedName>
    <alternativeName>
        <fullName evidence="8 9">Mediator complex subunit 14</fullName>
    </alternativeName>
</protein>
<feature type="compositionally biased region" description="Low complexity" evidence="10">
    <location>
        <begin position="1"/>
        <end position="14"/>
    </location>
</feature>
<evidence type="ECO:0000256" key="10">
    <source>
        <dbReference type="SAM" id="MobiDB-lite"/>
    </source>
</evidence>
<feature type="region of interest" description="Disordered" evidence="10">
    <location>
        <begin position="1"/>
        <end position="26"/>
    </location>
</feature>
<dbReference type="GO" id="GO:0003712">
    <property type="term" value="F:transcription coregulator activity"/>
    <property type="evidence" value="ECO:0007669"/>
    <property type="project" value="UniProtKB-UniRule"/>
</dbReference>
<evidence type="ECO:0000256" key="9">
    <source>
        <dbReference type="RuleBase" id="RU365082"/>
    </source>
</evidence>
<dbReference type="GO" id="GO:0016592">
    <property type="term" value="C:mediator complex"/>
    <property type="evidence" value="ECO:0007669"/>
    <property type="project" value="UniProtKB-UniRule"/>
</dbReference>
<dbReference type="GO" id="GO:0070847">
    <property type="term" value="C:core mediator complex"/>
    <property type="evidence" value="ECO:0007669"/>
    <property type="project" value="TreeGrafter"/>
</dbReference>
<keyword evidence="6 9" id="KW-0804">Transcription</keyword>
<accession>A0AA91T220</accession>
<evidence type="ECO:0000256" key="7">
    <source>
        <dbReference type="ARBA" id="ARBA00023242"/>
    </source>
</evidence>
<keyword evidence="7 9" id="KW-0539">Nucleus</keyword>
<reference evidence="12 13" key="1">
    <citation type="submission" date="2017-04" db="EMBL/GenBank/DDBJ databases">
        <title>Draft genome of the yeast Clavispora lusitaniae type strain CBS 6936.</title>
        <authorList>
            <person name="Durrens P."/>
            <person name="Klopp C."/>
            <person name="Biteau N."/>
            <person name="Fitton-Ouhabi V."/>
            <person name="Dementhon K."/>
            <person name="Accoceberry I."/>
            <person name="Sherman D.J."/>
            <person name="Noel T."/>
        </authorList>
    </citation>
    <scope>NUCLEOTIDE SEQUENCE [LARGE SCALE GENOMIC DNA]</scope>
    <source>
        <strain evidence="12 13">CBS 6936</strain>
    </source>
</reference>
<gene>
    <name evidence="12" type="ORF">A9F13_06g00506</name>
</gene>
<dbReference type="EMBL" id="LYUB02000006">
    <property type="protein sequence ID" value="OVF08928.1"/>
    <property type="molecule type" value="Genomic_DNA"/>
</dbReference>
<organism evidence="12 13">
    <name type="scientific">Clavispora lusitaniae</name>
    <name type="common">Candida lusitaniae</name>
    <dbReference type="NCBI Taxonomy" id="36911"/>
    <lineage>
        <taxon>Eukaryota</taxon>
        <taxon>Fungi</taxon>
        <taxon>Dikarya</taxon>
        <taxon>Ascomycota</taxon>
        <taxon>Saccharomycotina</taxon>
        <taxon>Pichiomycetes</taxon>
        <taxon>Metschnikowiaceae</taxon>
        <taxon>Clavispora</taxon>
    </lineage>
</organism>
<dbReference type="PANTHER" id="PTHR12809">
    <property type="entry name" value="MEDIATOR COMPLEX SUBUNIT"/>
    <property type="match status" value="1"/>
</dbReference>
<proteinExistence type="inferred from homology"/>
<dbReference type="Pfam" id="PF08638">
    <property type="entry name" value="Med14"/>
    <property type="match status" value="1"/>
</dbReference>
<evidence type="ECO:0000256" key="3">
    <source>
        <dbReference type="ARBA" id="ARBA00019619"/>
    </source>
</evidence>
<dbReference type="Proteomes" id="UP000195602">
    <property type="component" value="Unassembled WGS sequence"/>
</dbReference>
<dbReference type="InterPro" id="IPR055122">
    <property type="entry name" value="Med14_N"/>
</dbReference>
<name>A0AA91T220_CLALS</name>
<dbReference type="PANTHER" id="PTHR12809:SF2">
    <property type="entry name" value="MEDIATOR OF RNA POLYMERASE II TRANSCRIPTION SUBUNIT 14"/>
    <property type="match status" value="1"/>
</dbReference>
<evidence type="ECO:0000256" key="6">
    <source>
        <dbReference type="ARBA" id="ARBA00023163"/>
    </source>
</evidence>
<dbReference type="InterPro" id="IPR013947">
    <property type="entry name" value="Mediator_Med14"/>
</dbReference>
<sequence>MNESVSSATTNGTSKGKGGTPSLPELPHITNNIVSLSNVLRFHTQEAYKQLSRLIENLANTRTSESDVSRKRKFLELIISLRQDFIKIYTLVKWAQNSKDVSKLIDILNWLRTQEFYFDNLGYGLNELNNFSGAKLPNSDILTSLEVLVKGRPQLPSYNFIERPKISPERILEVLRDLNLTLVARMALIDDMSPRFQKNYVVRDGRVTITIPNEFEVSITVANDLIVENEEDYYKSPFFFIDFAFLFGINPESSLITHRDSNIITRLPKTSREKLEAVVNQVLLKQSLKGLYSLLHEYAVSFKLYLISKQLKDLSVNSKWRNNIQFKYNTSLIIINYWSNHYLSRNWKSFIEIGIDKQYNLNFRWFKNGKYNFNHDIQDISGADSDTGEPADLSVDFILNLVINKHSEMLISKIFKQLQEMTTDFVSYNNPYQLSIKLTPKRTTILAINPLTGFFYFMDPSLIESQCQNRINNQPSQVKNRSFISEQDMVVNVVSNLVQLRLDTFNRSLSTKLITTEWISNNIIKLNDYETAKLFNFILDEKTMTHNTISFYRCRTWPSSWFLINMISGLTSNTYWWVARLKSIKGEWKIQWVQMLKAGEEQDFDYKFFTNLSKSCSNMIVDHMITEELQKRSIQFVKVTNHSVLTRFNIPHTLRNTVSDHQTVIALHNTGNLLPVSVTSNTLFLVVQLVSENNSSKLNLTICGNFSSGSQADEETFAKLNVKINPDTQTFEFSNSMDLSSKSIENGESNTAHNLVNQLLSTVEKVNTLIQMLNQLKKTDIRVTNNSFSEITFDVDPLYKHFHLNLPANDLAALTLAPSEDEDQLVKLITKFLSQQMNESHTALVGTIEYLKQYVPIFKTIGVLKEILKDISKERLPNELRRLQLESKFSNLNCVQFLFYINSLGAPNSKKVHMDKIVFSLSFKRNKFDKAKRLLLKVSLKENLNSENLKYKKLFEDIFRAATELQQEKPKGTVFVKLNYDFLMDPDMLEPLMRKVTDCFLRFLKT</sequence>
<evidence type="ECO:0000256" key="4">
    <source>
        <dbReference type="ARBA" id="ARBA00023015"/>
    </source>
</evidence>
<evidence type="ECO:0000313" key="12">
    <source>
        <dbReference type="EMBL" id="OVF08928.1"/>
    </source>
</evidence>
<dbReference type="KEGG" id="clus:A9F13_06g00506"/>